<evidence type="ECO:0008006" key="4">
    <source>
        <dbReference type="Google" id="ProtNLM"/>
    </source>
</evidence>
<dbReference type="RefSeq" id="WP_151288232.1">
    <property type="nucleotide sequence ID" value="NZ_JBBMHF010000036.1"/>
</dbReference>
<evidence type="ECO:0000313" key="2">
    <source>
        <dbReference type="EMBL" id="PZT67141.1"/>
    </source>
</evidence>
<accession>A0A2W6PFF0</accession>
<name>A0A2W6PFF0_ECOLX</name>
<gene>
    <name evidence="2" type="ORF">DNQ45_06255</name>
</gene>
<evidence type="ECO:0000256" key="1">
    <source>
        <dbReference type="SAM" id="MobiDB-lite"/>
    </source>
</evidence>
<reference evidence="2 3" key="1">
    <citation type="submission" date="2018-06" db="EMBL/GenBank/DDBJ databases">
        <title>Draft genome sequence of mcr-1-harboring Escherichia coli isolated from wound infection of a hospitalized patient, in Bolivia.</title>
        <authorList>
            <person name="Munoz M.E."/>
            <person name="Moura Q."/>
            <person name="Ventura P.R.M."/>
            <person name="Bustos L.R."/>
            <person name="Ovando B.G."/>
            <person name="Terrazas D.I.V."/>
            <person name="Yarhui N.B."/>
            <person name="Cerdeira L."/>
            <person name="Lincopan N."/>
        </authorList>
    </citation>
    <scope>NUCLEOTIDE SEQUENCE [LARGE SCALE GENOMIC DNA]</scope>
    <source>
        <strain evidence="2 3">EcMLT</strain>
    </source>
</reference>
<dbReference type="AlphaFoldDB" id="A0A2W6PFF0"/>
<feature type="region of interest" description="Disordered" evidence="1">
    <location>
        <begin position="202"/>
        <end position="231"/>
    </location>
</feature>
<sequence length="380" mass="42766">MPHNISNINNTAHNNNLDKTMFDEQPGYETRVSQVKKILQSFEPNDIKIDTNTKFMRLIESIRELSPELQYKVLDGLNYAKNTLHNINQNSGTATKSSCQSTESKEKTITFNILDMLDNLTMRQQNIMEAFLRVFTSMYNASAKAEAEAEASMSILFEELVQLQSKETINSSWENLAGATTGAIVNVIGVGVVANAEYKKPAGKIDGVTPNQEQETDTPENQQKLNSNEDVKKAKARLSEIKKDQSKLLKDTNIENETKQEQFSKLEKEKDSINKQITDKQHIDSHNKRFSRYSSLSNSHYLFQAFGSTVQSSGTVAAEYTRAEKEVAEQAKNVLHSVMSSYLDQINRDVQGRDQALNLLQQIIQTIIDTDSAIVQGIRS</sequence>
<feature type="compositionally biased region" description="Polar residues" evidence="1">
    <location>
        <begin position="209"/>
        <end position="226"/>
    </location>
</feature>
<comment type="caution">
    <text evidence="2">The sequence shown here is derived from an EMBL/GenBank/DDBJ whole genome shotgun (WGS) entry which is preliminary data.</text>
</comment>
<organism evidence="2 3">
    <name type="scientific">Escherichia coli</name>
    <dbReference type="NCBI Taxonomy" id="562"/>
    <lineage>
        <taxon>Bacteria</taxon>
        <taxon>Pseudomonadati</taxon>
        <taxon>Pseudomonadota</taxon>
        <taxon>Gammaproteobacteria</taxon>
        <taxon>Enterobacterales</taxon>
        <taxon>Enterobacteriaceae</taxon>
        <taxon>Escherichia</taxon>
    </lineage>
</organism>
<dbReference type="Proteomes" id="UP000249482">
    <property type="component" value="Unassembled WGS sequence"/>
</dbReference>
<dbReference type="EMBL" id="QKWZ01000132">
    <property type="protein sequence ID" value="PZT67141.1"/>
    <property type="molecule type" value="Genomic_DNA"/>
</dbReference>
<protein>
    <recommendedName>
        <fullName evidence="4">Type III effector protein</fullName>
    </recommendedName>
</protein>
<evidence type="ECO:0000313" key="3">
    <source>
        <dbReference type="Proteomes" id="UP000249482"/>
    </source>
</evidence>
<proteinExistence type="predicted"/>